<organism evidence="1">
    <name type="scientific">marine metagenome</name>
    <dbReference type="NCBI Taxonomy" id="408172"/>
    <lineage>
        <taxon>unclassified sequences</taxon>
        <taxon>metagenomes</taxon>
        <taxon>ecological metagenomes</taxon>
    </lineage>
</organism>
<gene>
    <name evidence="1" type="ORF">METZ01_LOCUS337396</name>
</gene>
<feature type="non-terminal residue" evidence="1">
    <location>
        <position position="37"/>
    </location>
</feature>
<proteinExistence type="predicted"/>
<name>A0A382QIM1_9ZZZZ</name>
<reference evidence="1" key="1">
    <citation type="submission" date="2018-05" db="EMBL/GenBank/DDBJ databases">
        <authorList>
            <person name="Lanie J.A."/>
            <person name="Ng W.-L."/>
            <person name="Kazmierczak K.M."/>
            <person name="Andrzejewski T.M."/>
            <person name="Davidsen T.M."/>
            <person name="Wayne K.J."/>
            <person name="Tettelin H."/>
            <person name="Glass J.I."/>
            <person name="Rusch D."/>
            <person name="Podicherti R."/>
            <person name="Tsui H.-C.T."/>
            <person name="Winkler M.E."/>
        </authorList>
    </citation>
    <scope>NUCLEOTIDE SEQUENCE</scope>
</reference>
<protein>
    <submittedName>
        <fullName evidence="1">Uncharacterized protein</fullName>
    </submittedName>
</protein>
<sequence>MAPSWSLPETDPWSTPFAQLLMHHLDLQPGNTVLDIA</sequence>
<accession>A0A382QIM1</accession>
<dbReference type="AlphaFoldDB" id="A0A382QIM1"/>
<dbReference type="EMBL" id="UINC01114318">
    <property type="protein sequence ID" value="SVC84542.1"/>
    <property type="molecule type" value="Genomic_DNA"/>
</dbReference>
<evidence type="ECO:0000313" key="1">
    <source>
        <dbReference type="EMBL" id="SVC84542.1"/>
    </source>
</evidence>